<keyword evidence="6" id="KW-1185">Reference proteome</keyword>
<dbReference type="Gene3D" id="3.20.20.100">
    <property type="entry name" value="NADP-dependent oxidoreductase domain"/>
    <property type="match status" value="1"/>
</dbReference>
<dbReference type="AlphaFoldDB" id="A0A2N9KFT8"/>
<organism evidence="4 5">
    <name type="scientific">Leuconostoc suionicum</name>
    <dbReference type="NCBI Taxonomy" id="1511761"/>
    <lineage>
        <taxon>Bacteria</taxon>
        <taxon>Bacillati</taxon>
        <taxon>Bacillota</taxon>
        <taxon>Bacilli</taxon>
        <taxon>Lactobacillales</taxon>
        <taxon>Lactobacillaceae</taxon>
        <taxon>Leuconostoc</taxon>
    </lineage>
</organism>
<dbReference type="GO" id="GO:0016491">
    <property type="term" value="F:oxidoreductase activity"/>
    <property type="evidence" value="ECO:0007669"/>
    <property type="project" value="UniProtKB-KW"/>
</dbReference>
<gene>
    <name evidence="4" type="primary">yhdN_2</name>
    <name evidence="3" type="ORF">LES8486_01311</name>
    <name evidence="4" type="ORF">LES9216_01458</name>
</gene>
<dbReference type="EMBL" id="OKQU01000002">
    <property type="protein sequence ID" value="SPE09309.1"/>
    <property type="molecule type" value="Genomic_DNA"/>
</dbReference>
<evidence type="ECO:0000313" key="4">
    <source>
        <dbReference type="EMBL" id="SPE09309.1"/>
    </source>
</evidence>
<reference evidence="4 5" key="1">
    <citation type="submission" date="2018-02" db="EMBL/GenBank/DDBJ databases">
        <authorList>
            <person name="Cohen D.B."/>
            <person name="Kent A.D."/>
        </authorList>
    </citation>
    <scope>NUCLEOTIDE SEQUENCE [LARGE SCALE GENOMIC DNA]</scope>
    <source>
        <strain evidence="4 5">CECT 9216</strain>
    </source>
</reference>
<keyword evidence="1 4" id="KW-0560">Oxidoreductase</keyword>
<evidence type="ECO:0000259" key="2">
    <source>
        <dbReference type="Pfam" id="PF00248"/>
    </source>
</evidence>
<dbReference type="Proteomes" id="UP000239237">
    <property type="component" value="Unassembled WGS sequence"/>
</dbReference>
<dbReference type="EC" id="1.1.1.-" evidence="4"/>
<evidence type="ECO:0000256" key="1">
    <source>
        <dbReference type="ARBA" id="ARBA00023002"/>
    </source>
</evidence>
<dbReference type="Proteomes" id="UP000237923">
    <property type="component" value="Unassembled WGS sequence"/>
</dbReference>
<dbReference type="PRINTS" id="PR00069">
    <property type="entry name" value="ALDKETRDTASE"/>
</dbReference>
<reference evidence="3 6" key="2">
    <citation type="submission" date="2018-02" db="EMBL/GenBank/DDBJ databases">
        <authorList>
            <person name="Rodrigo-Torres L."/>
            <person name="Arahal R. D."/>
            <person name="Lucena T."/>
        </authorList>
    </citation>
    <scope>NUCLEOTIDE SEQUENCE [LARGE SCALE GENOMIC DNA]</scope>
    <source>
        <strain evidence="3 6">CECT 8486</strain>
    </source>
</reference>
<dbReference type="PANTHER" id="PTHR43625:SF40">
    <property type="entry name" value="ALDO-KETO REDUCTASE YAKC [NADP(+)]"/>
    <property type="match status" value="1"/>
</dbReference>
<dbReference type="KEGG" id="lsu:A6B45_09735"/>
<dbReference type="InterPro" id="IPR050791">
    <property type="entry name" value="Aldo-Keto_reductase"/>
</dbReference>
<dbReference type="Pfam" id="PF00248">
    <property type="entry name" value="Aldo_ket_red"/>
    <property type="match status" value="1"/>
</dbReference>
<accession>A0A2N9KFT8</accession>
<dbReference type="InterPro" id="IPR020471">
    <property type="entry name" value="AKR"/>
</dbReference>
<feature type="domain" description="NADP-dependent oxidoreductase" evidence="2">
    <location>
        <begin position="16"/>
        <end position="303"/>
    </location>
</feature>
<protein>
    <submittedName>
        <fullName evidence="4">General stress protein 69</fullName>
        <ecNumber evidence="4">1.1.1.-</ecNumber>
    </submittedName>
</protein>
<evidence type="ECO:0000313" key="3">
    <source>
        <dbReference type="EMBL" id="SPD93653.1"/>
    </source>
</evidence>
<dbReference type="GO" id="GO:0005737">
    <property type="term" value="C:cytoplasm"/>
    <property type="evidence" value="ECO:0007669"/>
    <property type="project" value="TreeGrafter"/>
</dbReference>
<dbReference type="EMBL" id="OKQR01000002">
    <property type="protein sequence ID" value="SPD93653.1"/>
    <property type="molecule type" value="Genomic_DNA"/>
</dbReference>
<sequence>MLQRNLGSQGLKVSSIGLGCMGMSSTYGRADDKESITSIRQAVVNGISLFDTANVYGNGHNEKLLGKALKGVDKQVTVATKVGIQEMQLNQKRVNGRPDYIRSEVEKSLIRLDREYIDLYYLHRVDPDVPIEESIGEMSRLVEEGKVKYIGISEASLSTIKRAHQTHPITAVQSEYSLWSRGVEKEIMPYLQANEIGFVAYSPLGRGFFADDFSLDASKEDVRQYLPRFQGDNLTANQEVFKVIRNLSQKLGITSSQLALAWLLQKNSNLIAIPGSKSIQHINENIASSYIDLDDKIIHILDKTFDESNTHGSRYPSMLMDELEK</sequence>
<name>A0A2N9KFT8_9LACO</name>
<proteinExistence type="predicted"/>
<dbReference type="SUPFAM" id="SSF51430">
    <property type="entry name" value="NAD(P)-linked oxidoreductase"/>
    <property type="match status" value="1"/>
</dbReference>
<dbReference type="GeneID" id="99675076"/>
<evidence type="ECO:0000313" key="6">
    <source>
        <dbReference type="Proteomes" id="UP000239237"/>
    </source>
</evidence>
<dbReference type="InterPro" id="IPR036812">
    <property type="entry name" value="NAD(P)_OxRdtase_dom_sf"/>
</dbReference>
<dbReference type="PANTHER" id="PTHR43625">
    <property type="entry name" value="AFLATOXIN B1 ALDEHYDE REDUCTASE"/>
    <property type="match status" value="1"/>
</dbReference>
<evidence type="ECO:0000313" key="5">
    <source>
        <dbReference type="Proteomes" id="UP000237923"/>
    </source>
</evidence>
<dbReference type="RefSeq" id="WP_072614401.1">
    <property type="nucleotide sequence ID" value="NZ_AP017935.1"/>
</dbReference>
<dbReference type="InterPro" id="IPR023210">
    <property type="entry name" value="NADP_OxRdtase_dom"/>
</dbReference>